<feature type="domain" description="HTH tetR-type" evidence="5">
    <location>
        <begin position="1"/>
        <end position="61"/>
    </location>
</feature>
<comment type="caution">
    <text evidence="6">The sequence shown here is derived from an EMBL/GenBank/DDBJ whole genome shotgun (WGS) entry which is preliminary data.</text>
</comment>
<dbReference type="AlphaFoldDB" id="A0A423PWW6"/>
<dbReference type="Gene3D" id="1.10.357.10">
    <property type="entry name" value="Tetracycline Repressor, domain 2"/>
    <property type="match status" value="1"/>
</dbReference>
<gene>
    <name evidence="6" type="ORF">SAJA_05075</name>
</gene>
<dbReference type="PANTHER" id="PTHR47506:SF1">
    <property type="entry name" value="HTH-TYPE TRANSCRIPTIONAL REGULATOR YJDC"/>
    <property type="match status" value="1"/>
</dbReference>
<dbReference type="InterPro" id="IPR036271">
    <property type="entry name" value="Tet_transcr_reg_TetR-rel_C_sf"/>
</dbReference>
<dbReference type="OrthoDB" id="116240at2"/>
<keyword evidence="7" id="KW-1185">Reference proteome</keyword>
<sequence>MDIDTRINDTAENLFDTNGFNATGMSRLIQATGLSSRTVYKHVASKNALVARVLAERQARFFTVMRFDDINALFAGLADWTVREGARGCLFFRLQAETGGQVEAIEAAVAAYHAELHGRITALVTAALGRADTHATDQILALFEGATTAATYRGTSVIEAARAGAHRLLDLETNP</sequence>
<dbReference type="PANTHER" id="PTHR47506">
    <property type="entry name" value="TRANSCRIPTIONAL REGULATORY PROTEIN"/>
    <property type="match status" value="1"/>
</dbReference>
<dbReference type="InParanoid" id="A0A423PWW6"/>
<feature type="DNA-binding region" description="H-T-H motif" evidence="4">
    <location>
        <begin position="24"/>
        <end position="43"/>
    </location>
</feature>
<dbReference type="SUPFAM" id="SSF46689">
    <property type="entry name" value="Homeodomain-like"/>
    <property type="match status" value="1"/>
</dbReference>
<evidence type="ECO:0000259" key="5">
    <source>
        <dbReference type="PROSITE" id="PS50977"/>
    </source>
</evidence>
<reference evidence="6 7" key="1">
    <citation type="submission" date="2013-10" db="EMBL/GenBank/DDBJ databases">
        <title>Salinisphaera japonica YTM-1 Genome Sequencing.</title>
        <authorList>
            <person name="Lai Q."/>
            <person name="Li C."/>
            <person name="Shao Z."/>
        </authorList>
    </citation>
    <scope>NUCLEOTIDE SEQUENCE [LARGE SCALE GENOMIC DNA]</scope>
    <source>
        <strain evidence="6 7">YTM-1</strain>
    </source>
</reference>
<protein>
    <submittedName>
        <fullName evidence="6">TetR family transcriptional regulator</fullName>
    </submittedName>
</protein>
<keyword evidence="3" id="KW-0804">Transcription</keyword>
<dbReference type="InterPro" id="IPR001647">
    <property type="entry name" value="HTH_TetR"/>
</dbReference>
<name>A0A423PWW6_9GAMM</name>
<evidence type="ECO:0000313" key="6">
    <source>
        <dbReference type="EMBL" id="ROO30012.1"/>
    </source>
</evidence>
<proteinExistence type="predicted"/>
<keyword evidence="1" id="KW-0805">Transcription regulation</keyword>
<accession>A0A423PWW6</accession>
<organism evidence="6 7">
    <name type="scientific">Salinisphaera japonica YTM-1</name>
    <dbReference type="NCBI Taxonomy" id="1209778"/>
    <lineage>
        <taxon>Bacteria</taxon>
        <taxon>Pseudomonadati</taxon>
        <taxon>Pseudomonadota</taxon>
        <taxon>Gammaproteobacteria</taxon>
        <taxon>Salinisphaerales</taxon>
        <taxon>Salinisphaeraceae</taxon>
        <taxon>Salinisphaera</taxon>
    </lineage>
</organism>
<keyword evidence="2 4" id="KW-0238">DNA-binding</keyword>
<evidence type="ECO:0000256" key="1">
    <source>
        <dbReference type="ARBA" id="ARBA00023015"/>
    </source>
</evidence>
<dbReference type="PROSITE" id="PS50977">
    <property type="entry name" value="HTH_TETR_2"/>
    <property type="match status" value="1"/>
</dbReference>
<dbReference type="Proteomes" id="UP000285310">
    <property type="component" value="Unassembled WGS sequence"/>
</dbReference>
<dbReference type="PRINTS" id="PR00455">
    <property type="entry name" value="HTHTETR"/>
</dbReference>
<dbReference type="SUPFAM" id="SSF48498">
    <property type="entry name" value="Tetracyclin repressor-like, C-terminal domain"/>
    <property type="match status" value="1"/>
</dbReference>
<dbReference type="Pfam" id="PF00440">
    <property type="entry name" value="TetR_N"/>
    <property type="match status" value="1"/>
</dbReference>
<evidence type="ECO:0000313" key="7">
    <source>
        <dbReference type="Proteomes" id="UP000285310"/>
    </source>
</evidence>
<evidence type="ECO:0000256" key="3">
    <source>
        <dbReference type="ARBA" id="ARBA00023163"/>
    </source>
</evidence>
<dbReference type="GO" id="GO:0003677">
    <property type="term" value="F:DNA binding"/>
    <property type="evidence" value="ECO:0007669"/>
    <property type="project" value="UniProtKB-UniRule"/>
</dbReference>
<evidence type="ECO:0000256" key="2">
    <source>
        <dbReference type="ARBA" id="ARBA00023125"/>
    </source>
</evidence>
<dbReference type="EMBL" id="AYKG01000012">
    <property type="protein sequence ID" value="ROO30012.1"/>
    <property type="molecule type" value="Genomic_DNA"/>
</dbReference>
<dbReference type="InterPro" id="IPR009057">
    <property type="entry name" value="Homeodomain-like_sf"/>
</dbReference>
<dbReference type="RefSeq" id="WP_123657556.1">
    <property type="nucleotide sequence ID" value="NZ_AYKG01000012.1"/>
</dbReference>
<evidence type="ECO:0000256" key="4">
    <source>
        <dbReference type="PROSITE-ProRule" id="PRU00335"/>
    </source>
</evidence>